<dbReference type="CDD" id="cd02966">
    <property type="entry name" value="TlpA_like_family"/>
    <property type="match status" value="1"/>
</dbReference>
<evidence type="ECO:0000259" key="5">
    <source>
        <dbReference type="PROSITE" id="PS51352"/>
    </source>
</evidence>
<dbReference type="GO" id="GO:0015036">
    <property type="term" value="F:disulfide oxidoreductase activity"/>
    <property type="evidence" value="ECO:0007669"/>
    <property type="project" value="UniProtKB-ARBA"/>
</dbReference>
<dbReference type="GO" id="GO:0042158">
    <property type="term" value="P:lipoprotein biosynthetic process"/>
    <property type="evidence" value="ECO:0007669"/>
    <property type="project" value="InterPro"/>
</dbReference>
<feature type="transmembrane region" description="Helical" evidence="4">
    <location>
        <begin position="109"/>
        <end position="130"/>
    </location>
</feature>
<comment type="caution">
    <text evidence="6">The sequence shown here is derived from an EMBL/GenBank/DDBJ whole genome shotgun (WGS) entry which is preliminary data.</text>
</comment>
<organism evidence="6 7">
    <name type="scientific">Noviherbaspirillum pedocola</name>
    <dbReference type="NCBI Taxonomy" id="2801341"/>
    <lineage>
        <taxon>Bacteria</taxon>
        <taxon>Pseudomonadati</taxon>
        <taxon>Pseudomonadota</taxon>
        <taxon>Betaproteobacteria</taxon>
        <taxon>Burkholderiales</taxon>
        <taxon>Oxalobacteraceae</taxon>
        <taxon>Noviherbaspirillum</taxon>
    </lineage>
</organism>
<gene>
    <name evidence="6" type="ORF">JJB74_10145</name>
</gene>
<dbReference type="PANTHER" id="PTHR42852">
    <property type="entry name" value="THIOL:DISULFIDE INTERCHANGE PROTEIN DSBE"/>
    <property type="match status" value="1"/>
</dbReference>
<dbReference type="SUPFAM" id="SSF52833">
    <property type="entry name" value="Thioredoxin-like"/>
    <property type="match status" value="1"/>
</dbReference>
<dbReference type="InterPro" id="IPR017937">
    <property type="entry name" value="Thioredoxin_CS"/>
</dbReference>
<dbReference type="InterPro" id="IPR050553">
    <property type="entry name" value="Thioredoxin_ResA/DsbE_sf"/>
</dbReference>
<dbReference type="AlphaFoldDB" id="A0A934W5H6"/>
<keyword evidence="7" id="KW-1185">Reference proteome</keyword>
<keyword evidence="4" id="KW-0472">Membrane</keyword>
<evidence type="ECO:0000256" key="1">
    <source>
        <dbReference type="ARBA" id="ARBA00004196"/>
    </source>
</evidence>
<evidence type="ECO:0000256" key="4">
    <source>
        <dbReference type="SAM" id="Phobius"/>
    </source>
</evidence>
<dbReference type="EMBL" id="JAEPBG010000003">
    <property type="protein sequence ID" value="MBK4734967.1"/>
    <property type="molecule type" value="Genomic_DNA"/>
</dbReference>
<protein>
    <submittedName>
        <fullName evidence="6">TlpA family protein disulfide reductase</fullName>
    </submittedName>
</protein>
<dbReference type="Pfam" id="PF08534">
    <property type="entry name" value="Redoxin"/>
    <property type="match status" value="1"/>
</dbReference>
<keyword evidence="3" id="KW-0676">Redox-active center</keyword>
<dbReference type="Gene3D" id="3.40.30.10">
    <property type="entry name" value="Glutaredoxin"/>
    <property type="match status" value="1"/>
</dbReference>
<dbReference type="InterPro" id="IPR036249">
    <property type="entry name" value="Thioredoxin-like_sf"/>
</dbReference>
<feature type="transmembrane region" description="Helical" evidence="4">
    <location>
        <begin position="43"/>
        <end position="61"/>
    </location>
</feature>
<dbReference type="RefSeq" id="WP_200591733.1">
    <property type="nucleotide sequence ID" value="NZ_JAEPBG010000003.1"/>
</dbReference>
<proteinExistence type="predicted"/>
<dbReference type="PROSITE" id="PS00194">
    <property type="entry name" value="THIOREDOXIN_1"/>
    <property type="match status" value="1"/>
</dbReference>
<evidence type="ECO:0000313" key="6">
    <source>
        <dbReference type="EMBL" id="MBK4734967.1"/>
    </source>
</evidence>
<evidence type="ECO:0000256" key="2">
    <source>
        <dbReference type="ARBA" id="ARBA00022748"/>
    </source>
</evidence>
<dbReference type="PROSITE" id="PS51352">
    <property type="entry name" value="THIOREDOXIN_2"/>
    <property type="match status" value="1"/>
</dbReference>
<feature type="domain" description="Thioredoxin" evidence="5">
    <location>
        <begin position="133"/>
        <end position="270"/>
    </location>
</feature>
<dbReference type="Pfam" id="PF01790">
    <property type="entry name" value="LGT"/>
    <property type="match status" value="1"/>
</dbReference>
<dbReference type="InterPro" id="IPR013740">
    <property type="entry name" value="Redoxin"/>
</dbReference>
<comment type="subcellular location">
    <subcellularLocation>
        <location evidence="1">Cell envelope</location>
    </subcellularLocation>
</comment>
<dbReference type="PANTHER" id="PTHR42852:SF18">
    <property type="entry name" value="CHROMOSOME UNDETERMINED SCAFFOLD_47, WHOLE GENOME SHOTGUN SEQUENCE"/>
    <property type="match status" value="1"/>
</dbReference>
<reference evidence="6" key="1">
    <citation type="submission" date="2021-01" db="EMBL/GenBank/DDBJ databases">
        <title>Genome sequence of strain Noviherbaspirillum sp. DKR-6.</title>
        <authorList>
            <person name="Chaudhary D.K."/>
        </authorList>
    </citation>
    <scope>NUCLEOTIDE SEQUENCE</scope>
    <source>
        <strain evidence="6">DKR-6</strain>
    </source>
</reference>
<dbReference type="GO" id="GO:0008961">
    <property type="term" value="F:phosphatidylglycerol-prolipoprotein diacylglyceryl transferase activity"/>
    <property type="evidence" value="ECO:0007669"/>
    <property type="project" value="InterPro"/>
</dbReference>
<feature type="transmembrane region" description="Helical" evidence="4">
    <location>
        <begin position="81"/>
        <end position="100"/>
    </location>
</feature>
<accession>A0A934W5H6</accession>
<keyword evidence="2" id="KW-0201">Cytochrome c-type biogenesis</keyword>
<keyword evidence="4" id="KW-0812">Transmembrane</keyword>
<name>A0A934W5H6_9BURK</name>
<keyword evidence="4" id="KW-1133">Transmembrane helix</keyword>
<dbReference type="GO" id="GO:0030313">
    <property type="term" value="C:cell envelope"/>
    <property type="evidence" value="ECO:0007669"/>
    <property type="project" value="UniProtKB-SubCell"/>
</dbReference>
<evidence type="ECO:0000256" key="3">
    <source>
        <dbReference type="ARBA" id="ARBA00023284"/>
    </source>
</evidence>
<dbReference type="Proteomes" id="UP000622890">
    <property type="component" value="Unassembled WGS sequence"/>
</dbReference>
<evidence type="ECO:0000313" key="7">
    <source>
        <dbReference type="Proteomes" id="UP000622890"/>
    </source>
</evidence>
<dbReference type="InterPro" id="IPR001640">
    <property type="entry name" value="Lgt"/>
</dbReference>
<dbReference type="GO" id="GO:0005886">
    <property type="term" value="C:plasma membrane"/>
    <property type="evidence" value="ECO:0007669"/>
    <property type="project" value="InterPro"/>
</dbReference>
<dbReference type="InterPro" id="IPR013766">
    <property type="entry name" value="Thioredoxin_domain"/>
</dbReference>
<sequence>MDTFNIGRFAIPIAPLLLLGAMTVGTTVAKWHGRRGACNVEPLLLAVLATGLAVGRAAFILEYLPQYLEQPWRMLDIRDQGFSRGAAILAAIAMTGWLLWRRTQARKPMLYSTAATACFWGMGVLAASAMDGDARYAPMPDLVLPGLDGNSMSISALKGKPVVINLWATWCPPCRRELPVLRDAQMQCPDVAFVLVDQGESASQVRAYLASQGLALNNVLLDSAFAMSRQANAKAFPTTLFLDEQGRLIDRHTGELSPATLARHLENLAACTAQKSAARARSEF</sequence>
<dbReference type="GO" id="GO:0017004">
    <property type="term" value="P:cytochrome complex assembly"/>
    <property type="evidence" value="ECO:0007669"/>
    <property type="project" value="UniProtKB-KW"/>
</dbReference>
<feature type="transmembrane region" description="Helical" evidence="4">
    <location>
        <begin position="6"/>
        <end position="31"/>
    </location>
</feature>